<keyword evidence="3" id="KW-0012">Acyltransferase</keyword>
<evidence type="ECO:0000313" key="4">
    <source>
        <dbReference type="Proteomes" id="UP000239203"/>
    </source>
</evidence>
<dbReference type="GO" id="GO:0016020">
    <property type="term" value="C:membrane"/>
    <property type="evidence" value="ECO:0007669"/>
    <property type="project" value="TreeGrafter"/>
</dbReference>
<dbReference type="PANTHER" id="PTHR23028:SF53">
    <property type="entry name" value="ACYL_TRANSF_3 DOMAIN-CONTAINING PROTEIN"/>
    <property type="match status" value="1"/>
</dbReference>
<dbReference type="OrthoDB" id="3404679at2"/>
<dbReference type="PANTHER" id="PTHR23028">
    <property type="entry name" value="ACETYLTRANSFERASE"/>
    <property type="match status" value="1"/>
</dbReference>
<keyword evidence="1" id="KW-1133">Transmembrane helix</keyword>
<gene>
    <name evidence="3" type="ORF">CLV40_12575</name>
</gene>
<feature type="transmembrane region" description="Helical" evidence="1">
    <location>
        <begin position="187"/>
        <end position="206"/>
    </location>
</feature>
<evidence type="ECO:0000256" key="1">
    <source>
        <dbReference type="SAM" id="Phobius"/>
    </source>
</evidence>
<keyword evidence="1" id="KW-0812">Transmembrane</keyword>
<dbReference type="Proteomes" id="UP000239203">
    <property type="component" value="Unassembled WGS sequence"/>
</dbReference>
<proteinExistence type="predicted"/>
<evidence type="ECO:0000259" key="2">
    <source>
        <dbReference type="Pfam" id="PF01757"/>
    </source>
</evidence>
<dbReference type="AlphaFoldDB" id="A0A2S6GEW3"/>
<keyword evidence="1" id="KW-0472">Membrane</keyword>
<accession>A0A2S6GEW3</accession>
<comment type="caution">
    <text evidence="3">The sequence shown here is derived from an EMBL/GenBank/DDBJ whole genome shotgun (WGS) entry which is preliminary data.</text>
</comment>
<dbReference type="InterPro" id="IPR050879">
    <property type="entry name" value="Acyltransferase_3"/>
</dbReference>
<dbReference type="GO" id="GO:0016747">
    <property type="term" value="F:acyltransferase activity, transferring groups other than amino-acyl groups"/>
    <property type="evidence" value="ECO:0007669"/>
    <property type="project" value="InterPro"/>
</dbReference>
<protein>
    <submittedName>
        <fullName evidence="3">Acyltransferase-like protein</fullName>
    </submittedName>
</protein>
<feature type="domain" description="Acyltransferase 3" evidence="2">
    <location>
        <begin position="44"/>
        <end position="197"/>
    </location>
</feature>
<organism evidence="3 4">
    <name type="scientific">Actinokineospora auranticolor</name>
    <dbReference type="NCBI Taxonomy" id="155976"/>
    <lineage>
        <taxon>Bacteria</taxon>
        <taxon>Bacillati</taxon>
        <taxon>Actinomycetota</taxon>
        <taxon>Actinomycetes</taxon>
        <taxon>Pseudonocardiales</taxon>
        <taxon>Pseudonocardiaceae</taxon>
        <taxon>Actinokineospora</taxon>
    </lineage>
</organism>
<keyword evidence="4" id="KW-1185">Reference proteome</keyword>
<name>A0A2S6GEW3_9PSEU</name>
<feature type="transmembrane region" description="Helical" evidence="1">
    <location>
        <begin position="61"/>
        <end position="80"/>
    </location>
</feature>
<dbReference type="EMBL" id="PTIX01000025">
    <property type="protein sequence ID" value="PPK63740.1"/>
    <property type="molecule type" value="Genomic_DNA"/>
</dbReference>
<dbReference type="GO" id="GO:0009103">
    <property type="term" value="P:lipopolysaccharide biosynthetic process"/>
    <property type="evidence" value="ECO:0007669"/>
    <property type="project" value="TreeGrafter"/>
</dbReference>
<dbReference type="RefSeq" id="WP_104482533.1">
    <property type="nucleotide sequence ID" value="NZ_CP154825.1"/>
</dbReference>
<evidence type="ECO:0000313" key="3">
    <source>
        <dbReference type="EMBL" id="PPK63740.1"/>
    </source>
</evidence>
<keyword evidence="3" id="KW-0808">Transferase</keyword>
<feature type="transmembrane region" description="Helical" evidence="1">
    <location>
        <begin position="152"/>
        <end position="172"/>
    </location>
</feature>
<dbReference type="InterPro" id="IPR002656">
    <property type="entry name" value="Acyl_transf_3_dom"/>
</dbReference>
<dbReference type="Pfam" id="PF01757">
    <property type="entry name" value="Acyl_transf_3"/>
    <property type="match status" value="1"/>
</dbReference>
<sequence length="219" mass="24284">MGAGTYVDPAADEPTVRLESPAAARSSGFRTDIQALRAVAEILRTGRVRLGRFYARRVRRLLPAAFLVLGVSLVAAYFLLPFQRWETNAQEAVASALYAENWLLAIHSVDYSAFTAVASLSQHYWSLSVEEQFYLCWPLLLLLLFKIRQRQAQIIGIAAVGLASLAFCVYFTDASKSQAYFVTPTRVWEFALGALIALGAPGSSCPGSRRAWRRSRAWC</sequence>
<reference evidence="3 4" key="1">
    <citation type="submission" date="2018-02" db="EMBL/GenBank/DDBJ databases">
        <title>Genomic Encyclopedia of Archaeal and Bacterial Type Strains, Phase II (KMG-II): from individual species to whole genera.</title>
        <authorList>
            <person name="Goeker M."/>
        </authorList>
    </citation>
    <scope>NUCLEOTIDE SEQUENCE [LARGE SCALE GENOMIC DNA]</scope>
    <source>
        <strain evidence="3 4">YU 961-1</strain>
    </source>
</reference>
<feature type="transmembrane region" description="Helical" evidence="1">
    <location>
        <begin position="124"/>
        <end position="145"/>
    </location>
</feature>